<protein>
    <submittedName>
        <fullName evidence="1">Uncharacterized protein</fullName>
    </submittedName>
</protein>
<gene>
    <name evidence="1" type="ORF">QBC42DRAFT_290931</name>
</gene>
<reference evidence="1" key="2">
    <citation type="submission" date="2023-06" db="EMBL/GenBank/DDBJ databases">
        <authorList>
            <consortium name="Lawrence Berkeley National Laboratory"/>
            <person name="Mondo S.J."/>
            <person name="Hensen N."/>
            <person name="Bonometti L."/>
            <person name="Westerberg I."/>
            <person name="Brannstrom I.O."/>
            <person name="Guillou S."/>
            <person name="Cros-Aarteil S."/>
            <person name="Calhoun S."/>
            <person name="Haridas S."/>
            <person name="Kuo A."/>
            <person name="Pangilinan J."/>
            <person name="Riley R."/>
            <person name="Labutti K."/>
            <person name="Andreopoulos B."/>
            <person name="Lipzen A."/>
            <person name="Chen C."/>
            <person name="Yanf M."/>
            <person name="Daum C."/>
            <person name="Ng V."/>
            <person name="Clum A."/>
            <person name="Steindorff A."/>
            <person name="Ohm R."/>
            <person name="Martin F."/>
            <person name="Silar P."/>
            <person name="Natvig D."/>
            <person name="Lalanne C."/>
            <person name="Gautier V."/>
            <person name="Ament-Velasquez S.L."/>
            <person name="Kruys A."/>
            <person name="Hutchinson M.I."/>
            <person name="Powell A.J."/>
            <person name="Barry K."/>
            <person name="Miller A.N."/>
            <person name="Grigoriev I.V."/>
            <person name="Debuchy R."/>
            <person name="Gladieux P."/>
            <person name="Thoren M.H."/>
            <person name="Johannesson H."/>
        </authorList>
    </citation>
    <scope>NUCLEOTIDE SEQUENCE</scope>
    <source>
        <strain evidence="1">PSN324</strain>
    </source>
</reference>
<reference evidence="1" key="1">
    <citation type="journal article" date="2023" name="Mol. Phylogenet. Evol.">
        <title>Genome-scale phylogeny and comparative genomics of the fungal order Sordariales.</title>
        <authorList>
            <person name="Hensen N."/>
            <person name="Bonometti L."/>
            <person name="Westerberg I."/>
            <person name="Brannstrom I.O."/>
            <person name="Guillou S."/>
            <person name="Cros-Aarteil S."/>
            <person name="Calhoun S."/>
            <person name="Haridas S."/>
            <person name="Kuo A."/>
            <person name="Mondo S."/>
            <person name="Pangilinan J."/>
            <person name="Riley R."/>
            <person name="LaButti K."/>
            <person name="Andreopoulos B."/>
            <person name="Lipzen A."/>
            <person name="Chen C."/>
            <person name="Yan M."/>
            <person name="Daum C."/>
            <person name="Ng V."/>
            <person name="Clum A."/>
            <person name="Steindorff A."/>
            <person name="Ohm R.A."/>
            <person name="Martin F."/>
            <person name="Silar P."/>
            <person name="Natvig D.O."/>
            <person name="Lalanne C."/>
            <person name="Gautier V."/>
            <person name="Ament-Velasquez S.L."/>
            <person name="Kruys A."/>
            <person name="Hutchinson M.I."/>
            <person name="Powell A.J."/>
            <person name="Barry K."/>
            <person name="Miller A.N."/>
            <person name="Grigoriev I.V."/>
            <person name="Debuchy R."/>
            <person name="Gladieux P."/>
            <person name="Hiltunen Thoren M."/>
            <person name="Johannesson H."/>
        </authorList>
    </citation>
    <scope>NUCLEOTIDE SEQUENCE</scope>
    <source>
        <strain evidence="1">PSN324</strain>
    </source>
</reference>
<comment type="caution">
    <text evidence="1">The sequence shown here is derived from an EMBL/GenBank/DDBJ whole genome shotgun (WGS) entry which is preliminary data.</text>
</comment>
<evidence type="ECO:0000313" key="2">
    <source>
        <dbReference type="Proteomes" id="UP001321749"/>
    </source>
</evidence>
<sequence length="207" mass="22730">MTYGINEISENFPSDFQNSWVNNSQSCYRPPPDLDIKFLCKISVNRTLTNGRNVITGTEGGDFELFKPCCGAGGSPAGENGEQNWGDARDRIYTLEHNCGGAVCYTKIEKEASYWGDCVRDQTENLFRRNETLRDKFGGLNATEQGRQGPSVASGWCETVWYENLEKSIAKKSSASGAGWKRKGGCSNVGMMMVLGLVAGVWVQGLI</sequence>
<dbReference type="Proteomes" id="UP001321749">
    <property type="component" value="Unassembled WGS sequence"/>
</dbReference>
<name>A0AAV9HF76_9PEZI</name>
<organism evidence="1 2">
    <name type="scientific">Cladorrhinum samala</name>
    <dbReference type="NCBI Taxonomy" id="585594"/>
    <lineage>
        <taxon>Eukaryota</taxon>
        <taxon>Fungi</taxon>
        <taxon>Dikarya</taxon>
        <taxon>Ascomycota</taxon>
        <taxon>Pezizomycotina</taxon>
        <taxon>Sordariomycetes</taxon>
        <taxon>Sordariomycetidae</taxon>
        <taxon>Sordariales</taxon>
        <taxon>Podosporaceae</taxon>
        <taxon>Cladorrhinum</taxon>
    </lineage>
</organism>
<evidence type="ECO:0000313" key="1">
    <source>
        <dbReference type="EMBL" id="KAK4458092.1"/>
    </source>
</evidence>
<accession>A0AAV9HF76</accession>
<dbReference type="EMBL" id="MU865083">
    <property type="protein sequence ID" value="KAK4458092.1"/>
    <property type="molecule type" value="Genomic_DNA"/>
</dbReference>
<dbReference type="AlphaFoldDB" id="A0AAV9HF76"/>
<keyword evidence="2" id="KW-1185">Reference proteome</keyword>
<proteinExistence type="predicted"/>